<keyword evidence="1" id="KW-0472">Membrane</keyword>
<evidence type="ECO:0000313" key="3">
    <source>
        <dbReference type="Proteomes" id="UP000078532"/>
    </source>
</evidence>
<dbReference type="AlphaFoldDB" id="A0A1B7LBU5"/>
<comment type="caution">
    <text evidence="2">The sequence shown here is derived from an EMBL/GenBank/DDBJ whole genome shotgun (WGS) entry which is preliminary data.</text>
</comment>
<sequence>MGAWGGTKNRPRIVPLAGVNLTASVLPAFVPAGNGKPFADGPACLLRPRFIPGSFFVFVQGRIMAVFGEGRKIQWKRVN</sequence>
<gene>
    <name evidence="2" type="ORF">A6M21_00940</name>
</gene>
<keyword evidence="1" id="KW-0812">Transmembrane</keyword>
<evidence type="ECO:0000256" key="1">
    <source>
        <dbReference type="SAM" id="Phobius"/>
    </source>
</evidence>
<protein>
    <submittedName>
        <fullName evidence="2">Uncharacterized protein</fullName>
    </submittedName>
</protein>
<proteinExistence type="predicted"/>
<keyword evidence="1" id="KW-1133">Transmembrane helix</keyword>
<dbReference type="STRING" id="1838280.A6M21_00940"/>
<name>A0A1B7LBU5_9FIRM</name>
<reference evidence="2 3" key="1">
    <citation type="submission" date="2016-04" db="EMBL/GenBank/DDBJ databases">
        <authorList>
            <person name="Evans L.H."/>
            <person name="Alamgir A."/>
            <person name="Owens N."/>
            <person name="Weber N.D."/>
            <person name="Virtaneva K."/>
            <person name="Barbian K."/>
            <person name="Babar A."/>
            <person name="Rosenke K."/>
        </authorList>
    </citation>
    <scope>NUCLEOTIDE SEQUENCE [LARGE SCALE GENOMIC DNA]</scope>
    <source>
        <strain evidence="2 3">LMa1</strain>
    </source>
</reference>
<dbReference type="EMBL" id="LYVF01000184">
    <property type="protein sequence ID" value="OAT80208.1"/>
    <property type="molecule type" value="Genomic_DNA"/>
</dbReference>
<accession>A0A1B7LBU5</accession>
<keyword evidence="3" id="KW-1185">Reference proteome</keyword>
<feature type="transmembrane region" description="Helical" evidence="1">
    <location>
        <begin position="50"/>
        <end position="67"/>
    </location>
</feature>
<feature type="transmembrane region" description="Helical" evidence="1">
    <location>
        <begin position="12"/>
        <end position="30"/>
    </location>
</feature>
<dbReference type="Proteomes" id="UP000078532">
    <property type="component" value="Unassembled WGS sequence"/>
</dbReference>
<evidence type="ECO:0000313" key="2">
    <source>
        <dbReference type="EMBL" id="OAT80208.1"/>
    </source>
</evidence>
<organism evidence="2 3">
    <name type="scientific">Desulfotomaculum copahuensis</name>
    <dbReference type="NCBI Taxonomy" id="1838280"/>
    <lineage>
        <taxon>Bacteria</taxon>
        <taxon>Bacillati</taxon>
        <taxon>Bacillota</taxon>
        <taxon>Clostridia</taxon>
        <taxon>Eubacteriales</taxon>
        <taxon>Desulfotomaculaceae</taxon>
        <taxon>Desulfotomaculum</taxon>
    </lineage>
</organism>